<keyword evidence="7" id="KW-0406">Ion transport</keyword>
<evidence type="ECO:0000256" key="2">
    <source>
        <dbReference type="ARBA" id="ARBA00011233"/>
    </source>
</evidence>
<keyword evidence="14" id="KW-1185">Reference proteome</keyword>
<keyword evidence="4" id="KW-1134">Transmembrane beta strand</keyword>
<evidence type="ECO:0000256" key="11">
    <source>
        <dbReference type="SAM" id="SignalP"/>
    </source>
</evidence>
<dbReference type="KEGG" id="aon:DEH84_02275"/>
<dbReference type="InterPro" id="IPR033900">
    <property type="entry name" value="Gram_neg_porin_domain"/>
</dbReference>
<dbReference type="Gene3D" id="2.40.160.10">
    <property type="entry name" value="Porin"/>
    <property type="match status" value="1"/>
</dbReference>
<dbReference type="GO" id="GO:0006811">
    <property type="term" value="P:monoatomic ion transport"/>
    <property type="evidence" value="ECO:0007669"/>
    <property type="project" value="UniProtKB-KW"/>
</dbReference>
<evidence type="ECO:0000256" key="9">
    <source>
        <dbReference type="ARBA" id="ARBA00023136"/>
    </source>
</evidence>
<dbReference type="OrthoDB" id="6975458at2"/>
<evidence type="ECO:0000256" key="10">
    <source>
        <dbReference type="ARBA" id="ARBA00023237"/>
    </source>
</evidence>
<evidence type="ECO:0000256" key="5">
    <source>
        <dbReference type="ARBA" id="ARBA00022692"/>
    </source>
</evidence>
<evidence type="ECO:0000259" key="12">
    <source>
        <dbReference type="Pfam" id="PF13609"/>
    </source>
</evidence>
<keyword evidence="10" id="KW-0998">Cell outer membrane</keyword>
<dbReference type="GO" id="GO:0046930">
    <property type="term" value="C:pore complex"/>
    <property type="evidence" value="ECO:0007669"/>
    <property type="project" value="UniProtKB-KW"/>
</dbReference>
<evidence type="ECO:0000313" key="14">
    <source>
        <dbReference type="Proteomes" id="UP000244892"/>
    </source>
</evidence>
<keyword evidence="6 11" id="KW-0732">Signal</keyword>
<dbReference type="PANTHER" id="PTHR34501:SF9">
    <property type="entry name" value="MAJOR OUTER MEMBRANE PROTEIN P.IA"/>
    <property type="match status" value="1"/>
</dbReference>
<dbReference type="RefSeq" id="WP_109034383.1">
    <property type="nucleotide sequence ID" value="NZ_CP029210.1"/>
</dbReference>
<evidence type="ECO:0000256" key="6">
    <source>
        <dbReference type="ARBA" id="ARBA00022729"/>
    </source>
</evidence>
<feature type="domain" description="Porin" evidence="12">
    <location>
        <begin position="11"/>
        <end position="331"/>
    </location>
</feature>
<reference evidence="13 14" key="1">
    <citation type="submission" date="2018-05" db="EMBL/GenBank/DDBJ databases">
        <title>complete genome sequence of Aquabacterium olei NBRC 110486.</title>
        <authorList>
            <person name="Tang B."/>
            <person name="Chang J."/>
            <person name="Zhang L."/>
            <person name="Yang H."/>
        </authorList>
    </citation>
    <scope>NUCLEOTIDE SEQUENCE [LARGE SCALE GENOMIC DNA]</scope>
    <source>
        <strain evidence="13 14">NBRC 110486</strain>
    </source>
</reference>
<dbReference type="AlphaFoldDB" id="A0A2U8FN39"/>
<dbReference type="EMBL" id="CP029210">
    <property type="protein sequence ID" value="AWI52383.1"/>
    <property type="molecule type" value="Genomic_DNA"/>
</dbReference>
<sequence>MSLQKYIAPLALMALGTAASAQSSVNVYGVIDLAVGSFEPSAKTDVRATKVDGNQMTTSFIGFKGVEDLGGGLKAGFVLESFLRPDTGASGRFGSSDPFWSRAANLYVQGGFGTVTVGRQIDLLYLNVISYNPFGGAFGLSPAVRLTFDGSWGNDKGDSGWSNAVSYSTPNLSGFSATVSAQAGETTDKSQRSSYAVLARYASGPFSVGGAWQTVRSAQAPKAAFAEGQTQTFGMAGASYDAGFAKFFAQYGQIENSGFSNGARIATTLWQLGASVPVTTAGKVLASYGQSKEKPVEGGTTPRTTHGIFTLAYNHNLSKRTDTYVAYMLDNEKLAGFNKGHSYVVGLRHAF</sequence>
<dbReference type="GO" id="GO:0015288">
    <property type="term" value="F:porin activity"/>
    <property type="evidence" value="ECO:0007669"/>
    <property type="project" value="UniProtKB-KW"/>
</dbReference>
<keyword evidence="9" id="KW-0472">Membrane</keyword>
<dbReference type="InterPro" id="IPR023614">
    <property type="entry name" value="Porin_dom_sf"/>
</dbReference>
<dbReference type="InterPro" id="IPR050298">
    <property type="entry name" value="Gram-neg_bact_OMP"/>
</dbReference>
<evidence type="ECO:0000256" key="4">
    <source>
        <dbReference type="ARBA" id="ARBA00022452"/>
    </source>
</evidence>
<dbReference type="Pfam" id="PF13609">
    <property type="entry name" value="Porin_4"/>
    <property type="match status" value="1"/>
</dbReference>
<organism evidence="13 14">
    <name type="scientific">Aquabacterium olei</name>
    <dbReference type="NCBI Taxonomy" id="1296669"/>
    <lineage>
        <taxon>Bacteria</taxon>
        <taxon>Pseudomonadati</taxon>
        <taxon>Pseudomonadota</taxon>
        <taxon>Betaproteobacteria</taxon>
        <taxon>Burkholderiales</taxon>
        <taxon>Aquabacterium</taxon>
    </lineage>
</organism>
<gene>
    <name evidence="13" type="ORF">DEH84_02275</name>
</gene>
<name>A0A2U8FN39_9BURK</name>
<feature type="signal peptide" evidence="11">
    <location>
        <begin position="1"/>
        <end position="21"/>
    </location>
</feature>
<dbReference type="CDD" id="cd00342">
    <property type="entry name" value="gram_neg_porins"/>
    <property type="match status" value="1"/>
</dbReference>
<dbReference type="PANTHER" id="PTHR34501">
    <property type="entry name" value="PROTEIN YDDL-RELATED"/>
    <property type="match status" value="1"/>
</dbReference>
<proteinExistence type="predicted"/>
<dbReference type="GO" id="GO:0009279">
    <property type="term" value="C:cell outer membrane"/>
    <property type="evidence" value="ECO:0007669"/>
    <property type="project" value="UniProtKB-SubCell"/>
</dbReference>
<evidence type="ECO:0000256" key="8">
    <source>
        <dbReference type="ARBA" id="ARBA00023114"/>
    </source>
</evidence>
<feature type="chain" id="PRO_5015911327" evidence="11">
    <location>
        <begin position="22"/>
        <end position="351"/>
    </location>
</feature>
<dbReference type="SUPFAM" id="SSF56935">
    <property type="entry name" value="Porins"/>
    <property type="match status" value="1"/>
</dbReference>
<accession>A0A2U8FN39</accession>
<keyword evidence="3" id="KW-0813">Transport</keyword>
<keyword evidence="8" id="KW-0626">Porin</keyword>
<evidence type="ECO:0000256" key="7">
    <source>
        <dbReference type="ARBA" id="ARBA00023065"/>
    </source>
</evidence>
<comment type="subunit">
    <text evidence="2">Homotrimer.</text>
</comment>
<dbReference type="Proteomes" id="UP000244892">
    <property type="component" value="Chromosome"/>
</dbReference>
<evidence type="ECO:0000256" key="1">
    <source>
        <dbReference type="ARBA" id="ARBA00004571"/>
    </source>
</evidence>
<protein>
    <submittedName>
        <fullName evidence="13">Porin</fullName>
    </submittedName>
</protein>
<evidence type="ECO:0000256" key="3">
    <source>
        <dbReference type="ARBA" id="ARBA00022448"/>
    </source>
</evidence>
<keyword evidence="5" id="KW-0812">Transmembrane</keyword>
<comment type="subcellular location">
    <subcellularLocation>
        <location evidence="1">Cell outer membrane</location>
        <topology evidence="1">Multi-pass membrane protein</topology>
    </subcellularLocation>
</comment>
<evidence type="ECO:0000313" key="13">
    <source>
        <dbReference type="EMBL" id="AWI52383.1"/>
    </source>
</evidence>